<keyword evidence="7" id="KW-1185">Reference proteome</keyword>
<name>A0ABY5GHS6_9GAMM</name>
<dbReference type="InterPro" id="IPR000847">
    <property type="entry name" value="LysR_HTH_N"/>
</dbReference>
<organism evidence="6 7">
    <name type="scientific">Photobacterium atrarenae</name>
    <dbReference type="NCBI Taxonomy" id="865757"/>
    <lineage>
        <taxon>Bacteria</taxon>
        <taxon>Pseudomonadati</taxon>
        <taxon>Pseudomonadota</taxon>
        <taxon>Gammaproteobacteria</taxon>
        <taxon>Vibrionales</taxon>
        <taxon>Vibrionaceae</taxon>
        <taxon>Photobacterium</taxon>
    </lineage>
</organism>
<reference evidence="6" key="1">
    <citation type="submission" date="2022-07" db="EMBL/GenBank/DDBJ databases">
        <title>Genome sequencing of Photobacterium atrarenae GJH2-4.</title>
        <authorList>
            <person name="Park S.-J."/>
        </authorList>
    </citation>
    <scope>NUCLEOTIDE SEQUENCE</scope>
    <source>
        <strain evidence="6">GJH2-4</strain>
    </source>
</reference>
<dbReference type="InterPro" id="IPR036390">
    <property type="entry name" value="WH_DNA-bd_sf"/>
</dbReference>
<dbReference type="EMBL" id="CP101508">
    <property type="protein sequence ID" value="UTV28838.1"/>
    <property type="molecule type" value="Genomic_DNA"/>
</dbReference>
<dbReference type="PROSITE" id="PS50931">
    <property type="entry name" value="HTH_LYSR"/>
    <property type="match status" value="1"/>
</dbReference>
<evidence type="ECO:0000256" key="2">
    <source>
        <dbReference type="ARBA" id="ARBA00023015"/>
    </source>
</evidence>
<dbReference type="RefSeq" id="WP_255390157.1">
    <property type="nucleotide sequence ID" value="NZ_CP101508.1"/>
</dbReference>
<evidence type="ECO:0000256" key="4">
    <source>
        <dbReference type="ARBA" id="ARBA00023163"/>
    </source>
</evidence>
<keyword evidence="4" id="KW-0804">Transcription</keyword>
<dbReference type="PANTHER" id="PTHR30537">
    <property type="entry name" value="HTH-TYPE TRANSCRIPTIONAL REGULATOR"/>
    <property type="match status" value="1"/>
</dbReference>
<dbReference type="PANTHER" id="PTHR30537:SF35">
    <property type="entry name" value="TRANSCRIPTIONAL REGULATORY PROTEIN"/>
    <property type="match status" value="1"/>
</dbReference>
<evidence type="ECO:0000259" key="5">
    <source>
        <dbReference type="PROSITE" id="PS50931"/>
    </source>
</evidence>
<accession>A0ABY5GHS6</accession>
<dbReference type="SUPFAM" id="SSF53850">
    <property type="entry name" value="Periplasmic binding protein-like II"/>
    <property type="match status" value="1"/>
</dbReference>
<evidence type="ECO:0000313" key="6">
    <source>
        <dbReference type="EMBL" id="UTV28838.1"/>
    </source>
</evidence>
<comment type="similarity">
    <text evidence="1">Belongs to the LysR transcriptional regulatory family.</text>
</comment>
<sequence>MDKLTAARVFIDVARSGSFTATAARLEMSRSMVTRYIEAMENWLQARLLQRTTRKVTLTDAGLRCLTQAQAWVEMAEDMQFLHQPDNQLSGKLRLTTSMSFGHAQLMPAIHDFMARHPSIEVDIDVADRTVNLVEEQVDLAIRIAANPDPTLVGRPIARCKSILVASPAYLQQHAPIRQPSDLLDHQCLGYKNFEHHVWHLSQGDQHVSTDIHCRLTANEATVLLSAALAGHGIAMQPTYLANSYLKSEQLVQVLPTWQPKVMSVYALYPSRKHLAPGVRALIDHLVEYYKANPW</sequence>
<keyword evidence="2" id="KW-0805">Transcription regulation</keyword>
<dbReference type="Proteomes" id="UP001057998">
    <property type="component" value="Chromosome 1"/>
</dbReference>
<protein>
    <submittedName>
        <fullName evidence="6">LysR family transcriptional regulator</fullName>
    </submittedName>
</protein>
<dbReference type="InterPro" id="IPR058163">
    <property type="entry name" value="LysR-type_TF_proteobact-type"/>
</dbReference>
<evidence type="ECO:0000256" key="1">
    <source>
        <dbReference type="ARBA" id="ARBA00009437"/>
    </source>
</evidence>
<keyword evidence="3" id="KW-0238">DNA-binding</keyword>
<evidence type="ECO:0000256" key="3">
    <source>
        <dbReference type="ARBA" id="ARBA00023125"/>
    </source>
</evidence>
<dbReference type="Pfam" id="PF00126">
    <property type="entry name" value="HTH_1"/>
    <property type="match status" value="1"/>
</dbReference>
<dbReference type="InterPro" id="IPR036388">
    <property type="entry name" value="WH-like_DNA-bd_sf"/>
</dbReference>
<gene>
    <name evidence="6" type="ORF">NNL38_06270</name>
</gene>
<dbReference type="Gene3D" id="1.10.10.10">
    <property type="entry name" value="Winged helix-like DNA-binding domain superfamily/Winged helix DNA-binding domain"/>
    <property type="match status" value="1"/>
</dbReference>
<proteinExistence type="inferred from homology"/>
<evidence type="ECO:0000313" key="7">
    <source>
        <dbReference type="Proteomes" id="UP001057998"/>
    </source>
</evidence>
<dbReference type="InterPro" id="IPR005119">
    <property type="entry name" value="LysR_subst-bd"/>
</dbReference>
<dbReference type="CDD" id="cd08422">
    <property type="entry name" value="PBP2_CrgA_like"/>
    <property type="match status" value="1"/>
</dbReference>
<feature type="domain" description="HTH lysR-type" evidence="5">
    <location>
        <begin position="1"/>
        <end position="59"/>
    </location>
</feature>
<dbReference type="Pfam" id="PF03466">
    <property type="entry name" value="LysR_substrate"/>
    <property type="match status" value="1"/>
</dbReference>
<dbReference type="Gene3D" id="3.40.190.290">
    <property type="match status" value="1"/>
</dbReference>
<dbReference type="SUPFAM" id="SSF46785">
    <property type="entry name" value="Winged helix' DNA-binding domain"/>
    <property type="match status" value="1"/>
</dbReference>